<feature type="region of interest" description="Disordered" evidence="1">
    <location>
        <begin position="49"/>
        <end position="69"/>
    </location>
</feature>
<proteinExistence type="predicted"/>
<organism evidence="2 3">
    <name type="scientific">Streptomyces mirabilis</name>
    <dbReference type="NCBI Taxonomy" id="68239"/>
    <lineage>
        <taxon>Bacteria</taxon>
        <taxon>Bacillati</taxon>
        <taxon>Actinomycetota</taxon>
        <taxon>Actinomycetes</taxon>
        <taxon>Kitasatosporales</taxon>
        <taxon>Streptomycetaceae</taxon>
        <taxon>Streptomyces</taxon>
    </lineage>
</organism>
<dbReference type="RefSeq" id="WP_079173852.1">
    <property type="nucleotide sequence ID" value="NZ_FONR01000001.1"/>
</dbReference>
<dbReference type="Proteomes" id="UP000181942">
    <property type="component" value="Unassembled WGS sequence"/>
</dbReference>
<evidence type="ECO:0008006" key="4">
    <source>
        <dbReference type="Google" id="ProtNLM"/>
    </source>
</evidence>
<evidence type="ECO:0000313" key="2">
    <source>
        <dbReference type="EMBL" id="SFE37122.1"/>
    </source>
</evidence>
<dbReference type="Pfam" id="PF09947">
    <property type="entry name" value="DUF2180"/>
    <property type="match status" value="1"/>
</dbReference>
<accession>A0A1I1ZZK6</accession>
<reference evidence="2 3" key="1">
    <citation type="submission" date="2016-10" db="EMBL/GenBank/DDBJ databases">
        <authorList>
            <person name="de Groot N.N."/>
        </authorList>
    </citation>
    <scope>NUCLEOTIDE SEQUENCE [LARGE SCALE GENOMIC DNA]</scope>
    <source>
        <strain evidence="2 3">OK461</strain>
    </source>
</reference>
<dbReference type="AlphaFoldDB" id="A0A1I1ZZK6"/>
<evidence type="ECO:0000256" key="1">
    <source>
        <dbReference type="SAM" id="MobiDB-lite"/>
    </source>
</evidence>
<gene>
    <name evidence="2" type="ORF">SAMN02787118_101487</name>
</gene>
<sequence>MDRRAPNRAVLTKERGEDMNCYDCLGTPGPAVAVCIRCGAALCRTHVHESHPPTQDITGTGRATHEKPARHITCGSCRAAETS</sequence>
<evidence type="ECO:0000313" key="3">
    <source>
        <dbReference type="Proteomes" id="UP000181942"/>
    </source>
</evidence>
<name>A0A1I1ZZK6_9ACTN</name>
<dbReference type="InterPro" id="IPR017211">
    <property type="entry name" value="UCP037465_Znf"/>
</dbReference>
<dbReference type="EMBL" id="FONR01000001">
    <property type="protein sequence ID" value="SFE37122.1"/>
    <property type="molecule type" value="Genomic_DNA"/>
</dbReference>
<protein>
    <recommendedName>
        <fullName evidence="4">DUF2180 family protein</fullName>
    </recommendedName>
</protein>
<dbReference type="OrthoDB" id="4244404at2"/>
<dbReference type="Gene3D" id="4.10.830.40">
    <property type="match status" value="1"/>
</dbReference>